<dbReference type="Gene3D" id="3.50.30.60">
    <property type="entry name" value="LD-carboxypeptidase A C-terminal domain-like"/>
    <property type="match status" value="1"/>
</dbReference>
<evidence type="ECO:0000256" key="1">
    <source>
        <dbReference type="ARBA" id="ARBA00010233"/>
    </source>
</evidence>
<dbReference type="SUPFAM" id="SSF141986">
    <property type="entry name" value="LD-carboxypeptidase A C-terminal domain-like"/>
    <property type="match status" value="1"/>
</dbReference>
<feature type="domain" description="LD-carboxypeptidase C-terminal" evidence="4">
    <location>
        <begin position="207"/>
        <end position="329"/>
    </location>
</feature>
<dbReference type="OrthoDB" id="9807329at2"/>
<dbReference type="Proteomes" id="UP000006228">
    <property type="component" value="Unassembled WGS sequence"/>
</dbReference>
<dbReference type="Gene3D" id="3.40.50.10740">
    <property type="entry name" value="Class I glutamine amidotransferase-like"/>
    <property type="match status" value="1"/>
</dbReference>
<evidence type="ECO:0000259" key="4">
    <source>
        <dbReference type="Pfam" id="PF17676"/>
    </source>
</evidence>
<comment type="similarity">
    <text evidence="1">Belongs to the peptidase S66 family.</text>
</comment>
<feature type="domain" description="LD-carboxypeptidase N-terminal" evidence="3">
    <location>
        <begin position="13"/>
        <end position="132"/>
    </location>
</feature>
<dbReference type="PANTHER" id="PTHR30237">
    <property type="entry name" value="MURAMOYLTETRAPEPTIDE CARBOXYPEPTIDASE"/>
    <property type="match status" value="1"/>
</dbReference>
<dbReference type="InterPro" id="IPR027461">
    <property type="entry name" value="Carboxypeptidase_A_C_sf"/>
</dbReference>
<evidence type="ECO:0000313" key="5">
    <source>
        <dbReference type="EMBL" id="EGA67931.1"/>
    </source>
</evidence>
<dbReference type="PANTHER" id="PTHR30237:SF5">
    <property type="entry name" value="CARBOXYPEPTIDASE VC_A0337-RELATED"/>
    <property type="match status" value="1"/>
</dbReference>
<dbReference type="Pfam" id="PF17676">
    <property type="entry name" value="Peptidase_S66C"/>
    <property type="match status" value="1"/>
</dbReference>
<comment type="caution">
    <text evidence="5">The sequence shown here is derived from an EMBL/GenBank/DDBJ whole genome shotgun (WGS) entry which is preliminary data.</text>
</comment>
<dbReference type="InterPro" id="IPR027478">
    <property type="entry name" value="LdcA_N"/>
</dbReference>
<evidence type="ECO:0000259" key="3">
    <source>
        <dbReference type="Pfam" id="PF02016"/>
    </source>
</evidence>
<dbReference type="Pfam" id="PF02016">
    <property type="entry name" value="Peptidase_S66"/>
    <property type="match status" value="1"/>
</dbReference>
<dbReference type="InterPro" id="IPR040449">
    <property type="entry name" value="Peptidase_S66_N"/>
</dbReference>
<reference evidence="5 6" key="1">
    <citation type="journal article" date="2012" name="Int. J. Syst. Evol. Microbiol.">
        <title>Vibrio caribbeanicus sp. nov., isolated from the marine sponge Scleritoderma cyanea.</title>
        <authorList>
            <person name="Hoffmann M."/>
            <person name="Monday S.R."/>
            <person name="Allard M.W."/>
            <person name="Strain E.A."/>
            <person name="Whittaker P."/>
            <person name="Naum M."/>
            <person name="McCarthy P.J."/>
            <person name="Lopez J.V."/>
            <person name="Fischer M."/>
            <person name="Brown E.W."/>
        </authorList>
    </citation>
    <scope>NUCLEOTIDE SEQUENCE [LARGE SCALE GENOMIC DNA]</scope>
    <source>
        <strain evidence="6">DSMZ 21326</strain>
    </source>
</reference>
<gene>
    <name evidence="5" type="ORF">VISI1226_08389</name>
</gene>
<dbReference type="CDD" id="cd07062">
    <property type="entry name" value="Peptidase_S66_mccF_like"/>
    <property type="match status" value="1"/>
</dbReference>
<name>E8MDE5_PHOS4</name>
<evidence type="ECO:0000256" key="2">
    <source>
        <dbReference type="ARBA" id="ARBA00022801"/>
    </source>
</evidence>
<evidence type="ECO:0000313" key="6">
    <source>
        <dbReference type="Proteomes" id="UP000006228"/>
    </source>
</evidence>
<dbReference type="PIRSF" id="PIRSF028757">
    <property type="entry name" value="LD-carboxypeptidase"/>
    <property type="match status" value="1"/>
</dbReference>
<dbReference type="RefSeq" id="WP_008081565.1">
    <property type="nucleotide sequence ID" value="NZ_AEVT01000122.1"/>
</dbReference>
<dbReference type="InterPro" id="IPR029062">
    <property type="entry name" value="Class_I_gatase-like"/>
</dbReference>
<keyword evidence="2" id="KW-0378">Hydrolase</keyword>
<dbReference type="AlphaFoldDB" id="E8MDE5"/>
<sequence>MKYPAALTRGSTIAITAFSSGIALEHKARFDTIKQHLESQGFRVVVGDCLFGQQKHVSAPIEKRLEELMSFLLDDTIDAIYPPWGGEVAMELLPLIDFSRLETAKPKWILGFSDVSTLTAVFASKLRWATAHCSNLMDLVPAARDELTANTLTHLATPMGEHFVQLASPLYASQWPDIVNTPESGLTLDTPNEWKWLVKPTSSDYIEGRLIGGCWDTLFHLFDTEYLDISALSKDYPEGILLFLENAEMSPTDIVRAVLNMKFRGIFNHINGVLLGRNSSPDPEDEHALTYLEAITSSFANTGVPIMMDLDIGHLPPNLTLVNGALAKVELGERGKITQRLV</sequence>
<dbReference type="SUPFAM" id="SSF52317">
    <property type="entry name" value="Class I glutamine amidotransferase-like"/>
    <property type="match status" value="1"/>
</dbReference>
<organism evidence="5 6">
    <name type="scientific">Vibrio sinaloensis DSM 21326</name>
    <dbReference type="NCBI Taxonomy" id="945550"/>
    <lineage>
        <taxon>Bacteria</taxon>
        <taxon>Pseudomonadati</taxon>
        <taxon>Pseudomonadota</taxon>
        <taxon>Gammaproteobacteria</taxon>
        <taxon>Vibrionales</taxon>
        <taxon>Vibrionaceae</taxon>
        <taxon>Vibrio</taxon>
        <taxon>Vibrio oreintalis group</taxon>
    </lineage>
</organism>
<dbReference type="InterPro" id="IPR040921">
    <property type="entry name" value="Peptidase_S66C"/>
</dbReference>
<evidence type="ECO:0008006" key="7">
    <source>
        <dbReference type="Google" id="ProtNLM"/>
    </source>
</evidence>
<dbReference type="eggNOG" id="COG1619">
    <property type="taxonomic scope" value="Bacteria"/>
</dbReference>
<dbReference type="GO" id="GO:0016787">
    <property type="term" value="F:hydrolase activity"/>
    <property type="evidence" value="ECO:0007669"/>
    <property type="project" value="UniProtKB-KW"/>
</dbReference>
<proteinExistence type="inferred from homology"/>
<protein>
    <recommendedName>
        <fullName evidence="7">LD-carboxypeptidase</fullName>
    </recommendedName>
</protein>
<dbReference type="GeneID" id="95571539"/>
<dbReference type="EMBL" id="AEVT01000122">
    <property type="protein sequence ID" value="EGA67931.1"/>
    <property type="molecule type" value="Genomic_DNA"/>
</dbReference>
<accession>E8MDE5</accession>
<dbReference type="InterPro" id="IPR003507">
    <property type="entry name" value="S66_fam"/>
</dbReference>